<evidence type="ECO:0000256" key="8">
    <source>
        <dbReference type="ARBA" id="ARBA00022989"/>
    </source>
</evidence>
<dbReference type="RefSeq" id="WP_166849701.1">
    <property type="nucleotide sequence ID" value="NZ_JAAONY010000001.1"/>
</dbReference>
<dbReference type="NCBIfam" id="TIGR01710">
    <property type="entry name" value="typeII_sec_gspG"/>
    <property type="match status" value="1"/>
</dbReference>
<evidence type="ECO:0000256" key="4">
    <source>
        <dbReference type="ARBA" id="ARBA00022475"/>
    </source>
</evidence>
<dbReference type="Pfam" id="PF07963">
    <property type="entry name" value="N_methyl"/>
    <property type="match status" value="1"/>
</dbReference>
<evidence type="ECO:0000256" key="2">
    <source>
        <dbReference type="ARBA" id="ARBA00009984"/>
    </source>
</evidence>
<sequence>MKSNKAQGMTLIELLVVLAILAMIAGLVGPTILEKLDGAKHKTAGIQIKDLESGLEIYKLEVGRFPSTEEGLQALMNKPGDAKGWNGPYLKGKDVPQDPWSRDFIYKYPGANGGMEIISYGADGQPGGEGDNADISN</sequence>
<comment type="similarity">
    <text evidence="2">Belongs to the GSP G family.</text>
</comment>
<keyword evidence="5" id="KW-0488">Methylation</keyword>
<dbReference type="Gene3D" id="3.30.700.10">
    <property type="entry name" value="Glycoprotein, Type 4 Pilin"/>
    <property type="match status" value="1"/>
</dbReference>
<dbReference type="GO" id="GO:0005886">
    <property type="term" value="C:plasma membrane"/>
    <property type="evidence" value="ECO:0007669"/>
    <property type="project" value="UniProtKB-SubCell"/>
</dbReference>
<dbReference type="InterPro" id="IPR000983">
    <property type="entry name" value="Bac_GSPG_pilin"/>
</dbReference>
<evidence type="ECO:0000256" key="5">
    <source>
        <dbReference type="ARBA" id="ARBA00022481"/>
    </source>
</evidence>
<evidence type="ECO:0000256" key="9">
    <source>
        <dbReference type="ARBA" id="ARBA00023136"/>
    </source>
</evidence>
<dbReference type="PROSITE" id="PS00409">
    <property type="entry name" value="PROKAR_NTER_METHYL"/>
    <property type="match status" value="1"/>
</dbReference>
<proteinExistence type="inferred from homology"/>
<keyword evidence="4" id="KW-1003">Cell membrane</keyword>
<evidence type="ECO:0000256" key="1">
    <source>
        <dbReference type="ARBA" id="ARBA00004377"/>
    </source>
</evidence>
<dbReference type="NCBIfam" id="TIGR02532">
    <property type="entry name" value="IV_pilin_GFxxxE"/>
    <property type="match status" value="1"/>
</dbReference>
<keyword evidence="9 10" id="KW-0472">Membrane</keyword>
<feature type="transmembrane region" description="Helical" evidence="10">
    <location>
        <begin position="12"/>
        <end position="33"/>
    </location>
</feature>
<evidence type="ECO:0000313" key="12">
    <source>
        <dbReference type="EMBL" id="MBB6521005.1"/>
    </source>
</evidence>
<comment type="subcellular location">
    <subcellularLocation>
        <location evidence="1">Cell inner membrane</location>
        <topology evidence="1">Single-pass membrane protein</topology>
    </subcellularLocation>
</comment>
<dbReference type="InterPro" id="IPR045584">
    <property type="entry name" value="Pilin-like"/>
</dbReference>
<dbReference type="InterPro" id="IPR013545">
    <property type="entry name" value="T2SS_protein-GspG_C"/>
</dbReference>
<gene>
    <name evidence="12" type="ORF">HNR48_001283</name>
</gene>
<dbReference type="GO" id="GO:0015628">
    <property type="term" value="P:protein secretion by the type II secretion system"/>
    <property type="evidence" value="ECO:0007669"/>
    <property type="project" value="InterPro"/>
</dbReference>
<comment type="caution">
    <text evidence="12">The sequence shown here is derived from an EMBL/GenBank/DDBJ whole genome shotgun (WGS) entry which is preliminary data.</text>
</comment>
<protein>
    <recommendedName>
        <fullName evidence="3">Type II secretion system core protein G</fullName>
    </recommendedName>
</protein>
<dbReference type="Pfam" id="PF08334">
    <property type="entry name" value="T2SSG"/>
    <property type="match status" value="1"/>
</dbReference>
<dbReference type="Proteomes" id="UP000528457">
    <property type="component" value="Unassembled WGS sequence"/>
</dbReference>
<feature type="domain" description="Type II secretion system protein GspG C-terminal" evidence="11">
    <location>
        <begin position="32"/>
        <end position="137"/>
    </location>
</feature>
<dbReference type="EMBL" id="JACHHT010000001">
    <property type="protein sequence ID" value="MBB6521005.1"/>
    <property type="molecule type" value="Genomic_DNA"/>
</dbReference>
<evidence type="ECO:0000313" key="13">
    <source>
        <dbReference type="Proteomes" id="UP000528457"/>
    </source>
</evidence>
<dbReference type="GO" id="GO:0015627">
    <property type="term" value="C:type II protein secretion system complex"/>
    <property type="evidence" value="ECO:0007669"/>
    <property type="project" value="InterPro"/>
</dbReference>
<keyword evidence="7 10" id="KW-0812">Transmembrane</keyword>
<name>A0A7X0JT82_9GAMM</name>
<keyword evidence="6" id="KW-0997">Cell inner membrane</keyword>
<reference evidence="12 13" key="1">
    <citation type="submission" date="2020-08" db="EMBL/GenBank/DDBJ databases">
        <title>Genomic Encyclopedia of Type Strains, Phase IV (KMG-IV): sequencing the most valuable type-strain genomes for metagenomic binning, comparative biology and taxonomic classification.</title>
        <authorList>
            <person name="Goeker M."/>
        </authorList>
    </citation>
    <scope>NUCLEOTIDE SEQUENCE [LARGE SCALE GENOMIC DNA]</scope>
    <source>
        <strain evidence="12 13">DSM 22368</strain>
    </source>
</reference>
<dbReference type="InterPro" id="IPR012902">
    <property type="entry name" value="N_methyl_site"/>
</dbReference>
<evidence type="ECO:0000256" key="3">
    <source>
        <dbReference type="ARBA" id="ARBA00020042"/>
    </source>
</evidence>
<dbReference type="PRINTS" id="PR00813">
    <property type="entry name" value="BCTERIALGSPG"/>
</dbReference>
<evidence type="ECO:0000256" key="6">
    <source>
        <dbReference type="ARBA" id="ARBA00022519"/>
    </source>
</evidence>
<evidence type="ECO:0000256" key="7">
    <source>
        <dbReference type="ARBA" id="ARBA00022692"/>
    </source>
</evidence>
<keyword evidence="8 10" id="KW-1133">Transmembrane helix</keyword>
<keyword evidence="13" id="KW-1185">Reference proteome</keyword>
<evidence type="ECO:0000259" key="11">
    <source>
        <dbReference type="Pfam" id="PF08334"/>
    </source>
</evidence>
<dbReference type="SUPFAM" id="SSF54523">
    <property type="entry name" value="Pili subunits"/>
    <property type="match status" value="1"/>
</dbReference>
<dbReference type="InParanoid" id="A0A7X0JT82"/>
<accession>A0A7X0JT82</accession>
<evidence type="ECO:0000256" key="10">
    <source>
        <dbReference type="SAM" id="Phobius"/>
    </source>
</evidence>
<organism evidence="12 13">
    <name type="scientific">Pseudoteredinibacter isoporae</name>
    <dbReference type="NCBI Taxonomy" id="570281"/>
    <lineage>
        <taxon>Bacteria</taxon>
        <taxon>Pseudomonadati</taxon>
        <taxon>Pseudomonadota</taxon>
        <taxon>Gammaproteobacteria</taxon>
        <taxon>Cellvibrionales</taxon>
        <taxon>Cellvibrionaceae</taxon>
        <taxon>Pseudoteredinibacter</taxon>
    </lineage>
</organism>
<dbReference type="InterPro" id="IPR010054">
    <property type="entry name" value="Type2_sec_GspG"/>
</dbReference>
<dbReference type="AlphaFoldDB" id="A0A7X0JT82"/>